<keyword evidence="2" id="KW-1185">Reference proteome</keyword>
<evidence type="ECO:0000313" key="1">
    <source>
        <dbReference type="EMBL" id="GER00197.1"/>
    </source>
</evidence>
<dbReference type="Gene3D" id="1.25.40.10">
    <property type="entry name" value="Tetratricopeptide repeat domain"/>
    <property type="match status" value="1"/>
</dbReference>
<gene>
    <name evidence="1" type="ORF">JCM17845_08200</name>
</gene>
<reference evidence="1 2" key="1">
    <citation type="submission" date="2019-09" db="EMBL/GenBank/DDBJ databases">
        <title>NBRP : Genome information of microbial organism related human and environment.</title>
        <authorList>
            <person name="Hattori M."/>
            <person name="Oshima K."/>
            <person name="Inaba H."/>
            <person name="Suda W."/>
            <person name="Sakamoto M."/>
            <person name="Iino T."/>
            <person name="Kitahara M."/>
            <person name="Oshida Y."/>
            <person name="Iida T."/>
            <person name="Kudo T."/>
            <person name="Itoh T."/>
            <person name="Ohkuma M."/>
        </authorList>
    </citation>
    <scope>NUCLEOTIDE SEQUENCE [LARGE SCALE GENOMIC DNA]</scope>
    <source>
        <strain evidence="1 2">Mie-1</strain>
    </source>
</reference>
<dbReference type="SUPFAM" id="SSF48452">
    <property type="entry name" value="TPR-like"/>
    <property type="match status" value="1"/>
</dbReference>
<evidence type="ECO:0000313" key="2">
    <source>
        <dbReference type="Proteomes" id="UP000325187"/>
    </source>
</evidence>
<comment type="caution">
    <text evidence="1">The sequence shown here is derived from an EMBL/GenBank/DDBJ whole genome shotgun (WGS) entry which is preliminary data.</text>
</comment>
<accession>A0A5A7MWJ0</accession>
<dbReference type="InterPro" id="IPR011990">
    <property type="entry name" value="TPR-like_helical_dom_sf"/>
</dbReference>
<organism evidence="1 2">
    <name type="scientific">Iodidimonas gelatinilytica</name>
    <dbReference type="NCBI Taxonomy" id="1236966"/>
    <lineage>
        <taxon>Bacteria</taxon>
        <taxon>Pseudomonadati</taxon>
        <taxon>Pseudomonadota</taxon>
        <taxon>Alphaproteobacteria</taxon>
        <taxon>Iodidimonadales</taxon>
        <taxon>Iodidimonadaceae</taxon>
        <taxon>Iodidimonas</taxon>
    </lineage>
</organism>
<proteinExistence type="predicted"/>
<dbReference type="RefSeq" id="WP_210432251.1">
    <property type="nucleotide sequence ID" value="NZ_BKCM01000003.1"/>
</dbReference>
<dbReference type="AlphaFoldDB" id="A0A5A7MWJ0"/>
<dbReference type="Proteomes" id="UP000325187">
    <property type="component" value="Unassembled WGS sequence"/>
</dbReference>
<name>A0A5A7MWJ0_9PROT</name>
<sequence length="250" mass="26778">MLAYAVIAGSPVIDHPAHAQVESSDEPASGISMAVIEQASQLVDSEPLRAMALIDEQISILPATQDADANIIRLYMLKSLILSRLGQNNEALRVAKRAFGLFEAAGLDPQSKLHADLLMAKARAHEHLGDMASALTDYFAAWGVFDALGDNEGMAAAHASGAGIYQEIGQWDNAISNYQRALVRAEQTGDTFLRARIINNLAYAYVTSGEAQKAYDLLISARPLIEELNNPLVSAYVDDNIGEAGQSGPI</sequence>
<protein>
    <submittedName>
        <fullName evidence="1">Uncharacterized protein</fullName>
    </submittedName>
</protein>
<dbReference type="Pfam" id="PF13424">
    <property type="entry name" value="TPR_12"/>
    <property type="match status" value="1"/>
</dbReference>
<dbReference type="EMBL" id="BKCM01000003">
    <property type="protein sequence ID" value="GER00197.1"/>
    <property type="molecule type" value="Genomic_DNA"/>
</dbReference>